<keyword evidence="9 19" id="KW-0418">Kinase</keyword>
<dbReference type="AlphaFoldDB" id="A0A2U1LJI2"/>
<dbReference type="PROSITE" id="PS00108">
    <property type="entry name" value="PROTEIN_KINASE_ST"/>
    <property type="match status" value="1"/>
</dbReference>
<dbReference type="GO" id="GO:0005524">
    <property type="term" value="F:ATP binding"/>
    <property type="evidence" value="ECO:0007669"/>
    <property type="project" value="UniProtKB-UniRule"/>
</dbReference>
<keyword evidence="7" id="KW-0677">Repeat</keyword>
<dbReference type="PROSITE" id="PS50011">
    <property type="entry name" value="PROTEIN_KINASE_DOM"/>
    <property type="match status" value="1"/>
</dbReference>
<evidence type="ECO:0000256" key="7">
    <source>
        <dbReference type="ARBA" id="ARBA00022737"/>
    </source>
</evidence>
<evidence type="ECO:0000313" key="19">
    <source>
        <dbReference type="EMBL" id="PWA49131.1"/>
    </source>
</evidence>
<keyword evidence="14" id="KW-0325">Glycoprotein</keyword>
<keyword evidence="3" id="KW-0597">Phosphoprotein</keyword>
<dbReference type="STRING" id="35608.A0A2U1LJI2"/>
<dbReference type="Proteomes" id="UP000245207">
    <property type="component" value="Unassembled WGS sequence"/>
</dbReference>
<keyword evidence="13" id="KW-0675">Receptor</keyword>
<dbReference type="Pfam" id="PF07714">
    <property type="entry name" value="PK_Tyr_Ser-Thr"/>
    <property type="match status" value="1"/>
</dbReference>
<dbReference type="Gene3D" id="1.10.510.10">
    <property type="entry name" value="Transferase(Phosphotransferase) domain 1"/>
    <property type="match status" value="1"/>
</dbReference>
<accession>A0A2U1LJI2</accession>
<organism evidence="19 20">
    <name type="scientific">Artemisia annua</name>
    <name type="common">Sweet wormwood</name>
    <dbReference type="NCBI Taxonomy" id="35608"/>
    <lineage>
        <taxon>Eukaryota</taxon>
        <taxon>Viridiplantae</taxon>
        <taxon>Streptophyta</taxon>
        <taxon>Embryophyta</taxon>
        <taxon>Tracheophyta</taxon>
        <taxon>Spermatophyta</taxon>
        <taxon>Magnoliopsida</taxon>
        <taxon>eudicotyledons</taxon>
        <taxon>Gunneridae</taxon>
        <taxon>Pentapetalae</taxon>
        <taxon>asterids</taxon>
        <taxon>campanulids</taxon>
        <taxon>Asterales</taxon>
        <taxon>Asteraceae</taxon>
        <taxon>Asteroideae</taxon>
        <taxon>Anthemideae</taxon>
        <taxon>Artemisiinae</taxon>
        <taxon>Artemisia</taxon>
    </lineage>
</organism>
<dbReference type="GO" id="GO:0016020">
    <property type="term" value="C:membrane"/>
    <property type="evidence" value="ECO:0007669"/>
    <property type="project" value="UniProtKB-SubCell"/>
</dbReference>
<dbReference type="FunFam" id="3.30.200.20:FF:000225">
    <property type="entry name" value="cold-responsive protein kinase 1"/>
    <property type="match status" value="1"/>
</dbReference>
<keyword evidence="5" id="KW-0812">Transmembrane</keyword>
<gene>
    <name evidence="19" type="ORF">CTI12_AA481590</name>
</gene>
<dbReference type="InterPro" id="IPR001245">
    <property type="entry name" value="Ser-Thr/Tyr_kinase_cat_dom"/>
</dbReference>
<keyword evidence="4" id="KW-0808">Transferase</keyword>
<keyword evidence="12" id="KW-0472">Membrane</keyword>
<protein>
    <submittedName>
        <fullName evidence="19">Protein kinase superfamily protein</fullName>
    </submittedName>
</protein>
<keyword evidence="20" id="KW-1185">Reference proteome</keyword>
<dbReference type="SMART" id="SM00220">
    <property type="entry name" value="S_TKc"/>
    <property type="match status" value="1"/>
</dbReference>
<sequence>MRIRCFGAFDSCKTTRRNLPDDIATNNVKQFSYNSLRSATRNFHPSNRIGGGGFGVVYKGVLRDETHVAVKVLSAESKQGTVEFLTEINMISSIKHPNLVQLVGCCVEDGNRILVYEYLKNNSLASALLGSRGRQVDIDWATRASICKGTASGLVFLHEEAKPQIVHRDIKASNVLLDGNFHPKIGDFGLAKLFPDNVTHVSTRVAGTVGYLAPEYALLGQLTKKVDVYSFGVLMLEVISGRSSNRSAFGEDLLGMVEWAWKLKDEERLLDIIDPDLTDCPTDEVMRFIIVSLFCTQAVSNQRPSMKQVVEMLTRKVNLNVRLLTEPGIYMPHLSSSCSKGGTSIETTKSKPDNGKQSINPFVASSPQASNSFSISQMLPR</sequence>
<evidence type="ECO:0000256" key="15">
    <source>
        <dbReference type="PROSITE-ProRule" id="PRU10141"/>
    </source>
</evidence>
<dbReference type="FunFam" id="1.10.510.10:FF:000044">
    <property type="entry name" value="Putative LRR receptor-like serine/threonine-protein kinase"/>
    <property type="match status" value="1"/>
</dbReference>
<keyword evidence="6" id="KW-0732">Signal</keyword>
<dbReference type="EMBL" id="PKPP01009065">
    <property type="protein sequence ID" value="PWA49131.1"/>
    <property type="molecule type" value="Genomic_DNA"/>
</dbReference>
<dbReference type="SUPFAM" id="SSF56112">
    <property type="entry name" value="Protein kinase-like (PK-like)"/>
    <property type="match status" value="1"/>
</dbReference>
<evidence type="ECO:0000256" key="17">
    <source>
        <dbReference type="SAM" id="MobiDB-lite"/>
    </source>
</evidence>
<keyword evidence="10 15" id="KW-0067">ATP-binding</keyword>
<keyword evidence="11" id="KW-1133">Transmembrane helix</keyword>
<comment type="subcellular location">
    <subcellularLocation>
        <location evidence="1">Membrane</location>
        <topology evidence="1">Single-pass membrane protein</topology>
    </subcellularLocation>
</comment>
<evidence type="ECO:0000256" key="8">
    <source>
        <dbReference type="ARBA" id="ARBA00022741"/>
    </source>
</evidence>
<evidence type="ECO:0000256" key="14">
    <source>
        <dbReference type="ARBA" id="ARBA00023180"/>
    </source>
</evidence>
<dbReference type="InterPro" id="IPR052059">
    <property type="entry name" value="CR_Ser/Thr_kinase"/>
</dbReference>
<evidence type="ECO:0000256" key="9">
    <source>
        <dbReference type="ARBA" id="ARBA00022777"/>
    </source>
</evidence>
<comment type="caution">
    <text evidence="19">The sequence shown here is derived from an EMBL/GenBank/DDBJ whole genome shotgun (WGS) entry which is preliminary data.</text>
</comment>
<evidence type="ECO:0000256" key="1">
    <source>
        <dbReference type="ARBA" id="ARBA00004167"/>
    </source>
</evidence>
<evidence type="ECO:0000256" key="3">
    <source>
        <dbReference type="ARBA" id="ARBA00022553"/>
    </source>
</evidence>
<evidence type="ECO:0000259" key="18">
    <source>
        <dbReference type="PROSITE" id="PS50011"/>
    </source>
</evidence>
<dbReference type="PANTHER" id="PTHR47973">
    <property type="entry name" value="CYSTEINE-RICH RECEPTOR-LIKE PROTEIN KINASE 3"/>
    <property type="match status" value="1"/>
</dbReference>
<evidence type="ECO:0000256" key="6">
    <source>
        <dbReference type="ARBA" id="ARBA00022729"/>
    </source>
</evidence>
<feature type="binding site" evidence="15">
    <location>
        <position position="71"/>
    </location>
    <ligand>
        <name>ATP</name>
        <dbReference type="ChEBI" id="CHEBI:30616"/>
    </ligand>
</feature>
<evidence type="ECO:0000256" key="11">
    <source>
        <dbReference type="ARBA" id="ARBA00022989"/>
    </source>
</evidence>
<evidence type="ECO:0000256" key="10">
    <source>
        <dbReference type="ARBA" id="ARBA00022840"/>
    </source>
</evidence>
<evidence type="ECO:0000313" key="20">
    <source>
        <dbReference type="Proteomes" id="UP000245207"/>
    </source>
</evidence>
<evidence type="ECO:0000256" key="2">
    <source>
        <dbReference type="ARBA" id="ARBA00022527"/>
    </source>
</evidence>
<proteinExistence type="inferred from homology"/>
<dbReference type="InterPro" id="IPR017441">
    <property type="entry name" value="Protein_kinase_ATP_BS"/>
</dbReference>
<dbReference type="GO" id="GO:0004674">
    <property type="term" value="F:protein serine/threonine kinase activity"/>
    <property type="evidence" value="ECO:0007669"/>
    <property type="project" value="UniProtKB-KW"/>
</dbReference>
<evidence type="ECO:0000256" key="12">
    <source>
        <dbReference type="ARBA" id="ARBA00023136"/>
    </source>
</evidence>
<dbReference type="Gene3D" id="3.30.200.20">
    <property type="entry name" value="Phosphorylase Kinase, domain 1"/>
    <property type="match status" value="1"/>
</dbReference>
<evidence type="ECO:0000256" key="4">
    <source>
        <dbReference type="ARBA" id="ARBA00022679"/>
    </source>
</evidence>
<dbReference type="PROSITE" id="PS00107">
    <property type="entry name" value="PROTEIN_KINASE_ATP"/>
    <property type="match status" value="1"/>
</dbReference>
<evidence type="ECO:0000256" key="16">
    <source>
        <dbReference type="RuleBase" id="RU000304"/>
    </source>
</evidence>
<feature type="compositionally biased region" description="Polar residues" evidence="17">
    <location>
        <begin position="355"/>
        <end position="381"/>
    </location>
</feature>
<dbReference type="InterPro" id="IPR011009">
    <property type="entry name" value="Kinase-like_dom_sf"/>
</dbReference>
<dbReference type="InterPro" id="IPR000719">
    <property type="entry name" value="Prot_kinase_dom"/>
</dbReference>
<keyword evidence="2 16" id="KW-0723">Serine/threonine-protein kinase</keyword>
<evidence type="ECO:0000256" key="5">
    <source>
        <dbReference type="ARBA" id="ARBA00022692"/>
    </source>
</evidence>
<keyword evidence="8 15" id="KW-0547">Nucleotide-binding</keyword>
<feature type="domain" description="Protein kinase" evidence="18">
    <location>
        <begin position="43"/>
        <end position="323"/>
    </location>
</feature>
<evidence type="ECO:0000256" key="13">
    <source>
        <dbReference type="ARBA" id="ARBA00023170"/>
    </source>
</evidence>
<name>A0A2U1LJI2_ARTAN</name>
<feature type="compositionally biased region" description="Polar residues" evidence="17">
    <location>
        <begin position="336"/>
        <end position="347"/>
    </location>
</feature>
<dbReference type="CDD" id="cd14066">
    <property type="entry name" value="STKc_IRAK"/>
    <property type="match status" value="1"/>
</dbReference>
<reference evidence="19 20" key="1">
    <citation type="journal article" date="2018" name="Mol. Plant">
        <title>The genome of Artemisia annua provides insight into the evolution of Asteraceae family and artemisinin biosynthesis.</title>
        <authorList>
            <person name="Shen Q."/>
            <person name="Zhang L."/>
            <person name="Liao Z."/>
            <person name="Wang S."/>
            <person name="Yan T."/>
            <person name="Shi P."/>
            <person name="Liu M."/>
            <person name="Fu X."/>
            <person name="Pan Q."/>
            <person name="Wang Y."/>
            <person name="Lv Z."/>
            <person name="Lu X."/>
            <person name="Zhang F."/>
            <person name="Jiang W."/>
            <person name="Ma Y."/>
            <person name="Chen M."/>
            <person name="Hao X."/>
            <person name="Li L."/>
            <person name="Tang Y."/>
            <person name="Lv G."/>
            <person name="Zhou Y."/>
            <person name="Sun X."/>
            <person name="Brodelius P.E."/>
            <person name="Rose J.K.C."/>
            <person name="Tang K."/>
        </authorList>
    </citation>
    <scope>NUCLEOTIDE SEQUENCE [LARGE SCALE GENOMIC DNA]</scope>
    <source>
        <strain evidence="20">cv. Huhao1</strain>
        <tissue evidence="19">Leaf</tissue>
    </source>
</reference>
<feature type="region of interest" description="Disordered" evidence="17">
    <location>
        <begin position="336"/>
        <end position="381"/>
    </location>
</feature>
<comment type="similarity">
    <text evidence="16">Belongs to the protein kinase superfamily.</text>
</comment>
<dbReference type="InterPro" id="IPR008271">
    <property type="entry name" value="Ser/Thr_kinase_AS"/>
</dbReference>
<dbReference type="OrthoDB" id="4062651at2759"/>